<feature type="domain" description="Thiamine pyrophosphate enzyme central" evidence="5">
    <location>
        <begin position="208"/>
        <end position="339"/>
    </location>
</feature>
<dbReference type="Gene3D" id="3.40.50.970">
    <property type="match status" value="2"/>
</dbReference>
<dbReference type="InterPro" id="IPR029061">
    <property type="entry name" value="THDP-binding"/>
</dbReference>
<dbReference type="InterPro" id="IPR011766">
    <property type="entry name" value="TPP_enzyme_TPP-bd"/>
</dbReference>
<proteinExistence type="inferred from homology"/>
<dbReference type="SUPFAM" id="SSF52518">
    <property type="entry name" value="Thiamin diphosphate-binding fold (THDP-binding)"/>
    <property type="match status" value="2"/>
</dbReference>
<dbReference type="AlphaFoldDB" id="A0A5A7NRK3"/>
<dbReference type="InterPro" id="IPR045229">
    <property type="entry name" value="TPP_enz"/>
</dbReference>
<dbReference type="Pfam" id="PF00205">
    <property type="entry name" value="TPP_enzyme_M"/>
    <property type="match status" value="1"/>
</dbReference>
<dbReference type="GO" id="GO:0009097">
    <property type="term" value="P:isoleucine biosynthetic process"/>
    <property type="evidence" value="ECO:0007669"/>
    <property type="project" value="TreeGrafter"/>
</dbReference>
<evidence type="ECO:0000259" key="6">
    <source>
        <dbReference type="Pfam" id="PF02775"/>
    </source>
</evidence>
<dbReference type="Proteomes" id="UP000325307">
    <property type="component" value="Unassembled WGS sequence"/>
</dbReference>
<keyword evidence="9" id="KW-1185">Reference proteome</keyword>
<dbReference type="GO" id="GO:0003984">
    <property type="term" value="F:acetolactate synthase activity"/>
    <property type="evidence" value="ECO:0007669"/>
    <property type="project" value="TreeGrafter"/>
</dbReference>
<dbReference type="GO" id="GO:0009099">
    <property type="term" value="P:L-valine biosynthetic process"/>
    <property type="evidence" value="ECO:0007669"/>
    <property type="project" value="TreeGrafter"/>
</dbReference>
<evidence type="ECO:0000256" key="4">
    <source>
        <dbReference type="SAM" id="MobiDB-lite"/>
    </source>
</evidence>
<evidence type="ECO:0000259" key="5">
    <source>
        <dbReference type="Pfam" id="PF00205"/>
    </source>
</evidence>
<accession>A0A5A7NRK3</accession>
<dbReference type="SUPFAM" id="SSF52467">
    <property type="entry name" value="DHS-like NAD/FAD-binding domain"/>
    <property type="match status" value="1"/>
</dbReference>
<sequence length="574" mass="59053">MTAATARAGTAGPSAEGPATPVENVAEAVGRTLARLGAGHAFGVVGSGNFTVTNALRRHGVPFTAARHEGGAATMADAYGRMSGRVGIVTTHQGCGLTNAVTGIGEAAKSRTPMIVLTADTAASAIRSNFRIDQDGLARSVGAVAERVHSPQSAVADTVRAFRTAVNERRTVVLSLPIDIQAAPAPADAPAAGPLPVPQPVRPNDAAVAQLAGLIRAARRPVFVAGRGARSAGPEIAALAEAGGALLATSAVANGLFARDPFSLGISGGFSSPFTAETIARADLVVGWGCALNMWTMRHGSLIGPGAKVVQVDVEDSGLGAHRPIDLGVLGDCAQAATAVLERLRADGHAAGQPTAGWRTPEMAARIAARSRWNDVPTGDISTEEAIDPRVLSRELDRLLPAERIVSIDSGNFMGYPSAYLSVPDEFGFCFTQAFQSIGLGLYTAIGAATARPDRLPVLGTGDGGFLMSISELETAVRGRIPLVAIVYNDSAYGAEVHHFDVGDQDLEVVRFPLVDIASIARGYGAAGVTVRTVADLAGVAEWLEGPRAAPLVIDARIASDGGAWWLAEAFKGH</sequence>
<dbReference type="EMBL" id="BKDJ01000008">
    <property type="protein sequence ID" value="GER23385.1"/>
    <property type="molecule type" value="Genomic_DNA"/>
</dbReference>
<name>A0A5A7NRK3_9MICC</name>
<dbReference type="CDD" id="cd00568">
    <property type="entry name" value="TPP_enzymes"/>
    <property type="match status" value="1"/>
</dbReference>
<dbReference type="PANTHER" id="PTHR18968">
    <property type="entry name" value="THIAMINE PYROPHOSPHATE ENZYMES"/>
    <property type="match status" value="1"/>
</dbReference>
<comment type="caution">
    <text evidence="8">The sequence shown here is derived from an EMBL/GenBank/DDBJ whole genome shotgun (WGS) entry which is preliminary data.</text>
</comment>
<dbReference type="GO" id="GO:0030976">
    <property type="term" value="F:thiamine pyrophosphate binding"/>
    <property type="evidence" value="ECO:0007669"/>
    <property type="project" value="InterPro"/>
</dbReference>
<dbReference type="GO" id="GO:0050660">
    <property type="term" value="F:flavin adenine dinucleotide binding"/>
    <property type="evidence" value="ECO:0007669"/>
    <property type="project" value="TreeGrafter"/>
</dbReference>
<reference evidence="8 9" key="1">
    <citation type="submission" date="2019-09" db="EMBL/GenBank/DDBJ databases">
        <title>Arthrobacter zafarii sp. nov., a moderately thermotolerant and halotolerant actinobacterium isolated from Cholistan desert soil of Pakistan.</title>
        <authorList>
            <person name="Amin A."/>
            <person name="Ahmed I."/>
            <person name="Khalid N."/>
            <person name="Schumann P."/>
            <person name="Busse H.J."/>
            <person name="Khan I.U."/>
            <person name="Li S."/>
            <person name="Li W.J."/>
        </authorList>
    </citation>
    <scope>NUCLEOTIDE SEQUENCE [LARGE SCALE GENOMIC DNA]</scope>
    <source>
        <strain evidence="8 9">NCCP-1664</strain>
    </source>
</reference>
<dbReference type="Pfam" id="PF02775">
    <property type="entry name" value="TPP_enzyme_C"/>
    <property type="match status" value="1"/>
</dbReference>
<evidence type="ECO:0000313" key="9">
    <source>
        <dbReference type="Proteomes" id="UP000325307"/>
    </source>
</evidence>
<dbReference type="Pfam" id="PF02776">
    <property type="entry name" value="TPP_enzyme_N"/>
    <property type="match status" value="1"/>
</dbReference>
<evidence type="ECO:0000313" key="8">
    <source>
        <dbReference type="EMBL" id="GER23385.1"/>
    </source>
</evidence>
<evidence type="ECO:0000256" key="3">
    <source>
        <dbReference type="RuleBase" id="RU362132"/>
    </source>
</evidence>
<protein>
    <submittedName>
        <fullName evidence="8">Acetolactate synthase I/II/III large subunit</fullName>
    </submittedName>
</protein>
<feature type="region of interest" description="Disordered" evidence="4">
    <location>
        <begin position="1"/>
        <end position="21"/>
    </location>
</feature>
<dbReference type="Gene3D" id="3.40.50.1220">
    <property type="entry name" value="TPP-binding domain"/>
    <property type="match status" value="1"/>
</dbReference>
<dbReference type="InterPro" id="IPR012001">
    <property type="entry name" value="Thiamin_PyroP_enz_TPP-bd_dom"/>
</dbReference>
<dbReference type="CDD" id="cd07035">
    <property type="entry name" value="TPP_PYR_POX_like"/>
    <property type="match status" value="1"/>
</dbReference>
<dbReference type="RefSeq" id="WP_149956967.1">
    <property type="nucleotide sequence ID" value="NZ_BKDJ01000008.1"/>
</dbReference>
<dbReference type="PANTHER" id="PTHR18968:SF13">
    <property type="entry name" value="ACETOLACTATE SYNTHASE CATALYTIC SUBUNIT, MITOCHONDRIAL"/>
    <property type="match status" value="1"/>
</dbReference>
<dbReference type="OrthoDB" id="3203527at2"/>
<feature type="domain" description="Thiamine pyrophosphate enzyme N-terminal TPP-binding" evidence="7">
    <location>
        <begin position="24"/>
        <end position="127"/>
    </location>
</feature>
<evidence type="ECO:0000256" key="1">
    <source>
        <dbReference type="ARBA" id="ARBA00007812"/>
    </source>
</evidence>
<keyword evidence="2 3" id="KW-0786">Thiamine pyrophosphate</keyword>
<dbReference type="GO" id="GO:0000287">
    <property type="term" value="F:magnesium ion binding"/>
    <property type="evidence" value="ECO:0007669"/>
    <property type="project" value="InterPro"/>
</dbReference>
<dbReference type="GO" id="GO:0005948">
    <property type="term" value="C:acetolactate synthase complex"/>
    <property type="evidence" value="ECO:0007669"/>
    <property type="project" value="TreeGrafter"/>
</dbReference>
<dbReference type="InterPro" id="IPR012000">
    <property type="entry name" value="Thiamin_PyroP_enz_cen_dom"/>
</dbReference>
<organism evidence="8 9">
    <name type="scientific">Zafaria cholistanensis</name>
    <dbReference type="NCBI Taxonomy" id="1682741"/>
    <lineage>
        <taxon>Bacteria</taxon>
        <taxon>Bacillati</taxon>
        <taxon>Actinomycetota</taxon>
        <taxon>Actinomycetes</taxon>
        <taxon>Micrococcales</taxon>
        <taxon>Micrococcaceae</taxon>
        <taxon>Zafaria</taxon>
    </lineage>
</organism>
<feature type="compositionally biased region" description="Low complexity" evidence="4">
    <location>
        <begin position="1"/>
        <end position="12"/>
    </location>
</feature>
<evidence type="ECO:0000256" key="2">
    <source>
        <dbReference type="ARBA" id="ARBA00023052"/>
    </source>
</evidence>
<dbReference type="InterPro" id="IPR029035">
    <property type="entry name" value="DHS-like_NAD/FAD-binding_dom"/>
</dbReference>
<evidence type="ECO:0000259" key="7">
    <source>
        <dbReference type="Pfam" id="PF02776"/>
    </source>
</evidence>
<comment type="similarity">
    <text evidence="1 3">Belongs to the TPP enzyme family.</text>
</comment>
<gene>
    <name evidence="8" type="primary">ilvB_2</name>
    <name evidence="8" type="ORF">NCCP1664_18810</name>
</gene>
<feature type="domain" description="Thiamine pyrophosphate enzyme TPP-binding" evidence="6">
    <location>
        <begin position="409"/>
        <end position="543"/>
    </location>
</feature>